<feature type="transmembrane region" description="Helical" evidence="10">
    <location>
        <begin position="519"/>
        <end position="538"/>
    </location>
</feature>
<gene>
    <name evidence="12" type="ORF">ACHAWO_008054</name>
</gene>
<evidence type="ECO:0000256" key="11">
    <source>
        <dbReference type="SAM" id="SignalP"/>
    </source>
</evidence>
<dbReference type="PANTHER" id="PTHR12413:SF2">
    <property type="entry name" value="DOLICHYL PYROPHOSPHATE GLC1MAN9GLCNAC2 ALPHA-1,3-GLUCOSYLTRANSFERASE-RELATED"/>
    <property type="match status" value="1"/>
</dbReference>
<keyword evidence="6 10" id="KW-0812">Transmembrane</keyword>
<evidence type="ECO:0000256" key="10">
    <source>
        <dbReference type="RuleBase" id="RU363110"/>
    </source>
</evidence>
<dbReference type="GO" id="GO:0016757">
    <property type="term" value="F:glycosyltransferase activity"/>
    <property type="evidence" value="ECO:0007669"/>
    <property type="project" value="UniProtKB-KW"/>
</dbReference>
<keyword evidence="4 10" id="KW-0328">Glycosyltransferase</keyword>
<feature type="transmembrane region" description="Helical" evidence="10">
    <location>
        <begin position="348"/>
        <end position="368"/>
    </location>
</feature>
<feature type="transmembrane region" description="Helical" evidence="10">
    <location>
        <begin position="432"/>
        <end position="449"/>
    </location>
</feature>
<organism evidence="12 13">
    <name type="scientific">Cyclotella atomus</name>
    <dbReference type="NCBI Taxonomy" id="382360"/>
    <lineage>
        <taxon>Eukaryota</taxon>
        <taxon>Sar</taxon>
        <taxon>Stramenopiles</taxon>
        <taxon>Ochrophyta</taxon>
        <taxon>Bacillariophyta</taxon>
        <taxon>Coscinodiscophyceae</taxon>
        <taxon>Thalassiosirophycidae</taxon>
        <taxon>Stephanodiscales</taxon>
        <taxon>Stephanodiscaceae</taxon>
        <taxon>Cyclotella</taxon>
    </lineage>
</organism>
<evidence type="ECO:0000256" key="4">
    <source>
        <dbReference type="ARBA" id="ARBA00022676"/>
    </source>
</evidence>
<keyword evidence="9 10" id="KW-0472">Membrane</keyword>
<evidence type="ECO:0000313" key="12">
    <source>
        <dbReference type="EMBL" id="KAL3766390.1"/>
    </source>
</evidence>
<comment type="caution">
    <text evidence="12">The sequence shown here is derived from an EMBL/GenBank/DDBJ whole genome shotgun (WGS) entry which is preliminary data.</text>
</comment>
<dbReference type="EMBL" id="JALLPJ020001386">
    <property type="protein sequence ID" value="KAL3766390.1"/>
    <property type="molecule type" value="Genomic_DNA"/>
</dbReference>
<sequence>MKSVLPILLLITAIKILLIPSYYSTDFHVHRNWLAITRHLPLSQWYFDDVDGGTVHTLDYPPGFAWFEYLLSNNAITNRLVEWGWLDGRCLELLPDDDNTPSDRCVVFQRCTVIISDAMLFLGAYLASTAYGDRLTSSAKEASELSFLLIVTNPGLIMLDHIHFQYNGMLLGLLLCSIACIIRGDAGSNTQRSKKSAISSQTWELCGAAFFALLLSMKHLYMTLAPLYLVYLLRHHCFIAQKEKSSVTLQFSFTKFVFLGVITLVCFLGPFVPFLLQDSSVQMEQILKRLFPFGRGLVHDYWAANTWALYLFGSKIASFVKKSFVPSSFRNILESYALIPFPEPSPHIVALCLFLGLIPALICAWKVASNALESQLSNSTVGTSAATFFIHAVVVSSFSAFMLGYHVHEKAIMTAIVPLTIVATTSIENARLYIRTCMFGIFGLFPLLFQPEELLIKAFLFLTWMLLALYGLESLLFKDRKDTLLTNIDMVTITVLSCVFIFMEIIHPVVFMPRGKLEFLPLMTTSVVCAIGLFCCWVQSGVQMMNCIKIKTKYD</sequence>
<feature type="transmembrane region" description="Helical" evidence="10">
    <location>
        <begin position="455"/>
        <end position="472"/>
    </location>
</feature>
<comment type="similarity">
    <text evidence="3 10">Belongs to the ALG6/ALG8 glucosyltransferase family.</text>
</comment>
<feature type="transmembrane region" description="Helical" evidence="10">
    <location>
        <begin position="203"/>
        <end position="221"/>
    </location>
</feature>
<dbReference type="PANTHER" id="PTHR12413">
    <property type="entry name" value="DOLICHYL GLYCOSYLTRANSFERASE"/>
    <property type="match status" value="1"/>
</dbReference>
<dbReference type="Pfam" id="PF03155">
    <property type="entry name" value="Alg6_Alg8"/>
    <property type="match status" value="1"/>
</dbReference>
<keyword evidence="11" id="KW-0732">Signal</keyword>
<keyword evidence="8 10" id="KW-1133">Transmembrane helix</keyword>
<evidence type="ECO:0000256" key="6">
    <source>
        <dbReference type="ARBA" id="ARBA00022692"/>
    </source>
</evidence>
<feature type="signal peptide" evidence="11">
    <location>
        <begin position="1"/>
        <end position="24"/>
    </location>
</feature>
<dbReference type="EC" id="2.4.1.-" evidence="10"/>
<evidence type="ECO:0000256" key="2">
    <source>
        <dbReference type="ARBA" id="ARBA00004922"/>
    </source>
</evidence>
<evidence type="ECO:0000256" key="8">
    <source>
        <dbReference type="ARBA" id="ARBA00022989"/>
    </source>
</evidence>
<keyword evidence="5 10" id="KW-0808">Transferase</keyword>
<feature type="transmembrane region" description="Helical" evidence="10">
    <location>
        <begin position="256"/>
        <end position="276"/>
    </location>
</feature>
<feature type="transmembrane region" description="Helical" evidence="10">
    <location>
        <begin position="380"/>
        <end position="405"/>
    </location>
</feature>
<dbReference type="Proteomes" id="UP001530400">
    <property type="component" value="Unassembled WGS sequence"/>
</dbReference>
<evidence type="ECO:0000313" key="13">
    <source>
        <dbReference type="Proteomes" id="UP001530400"/>
    </source>
</evidence>
<evidence type="ECO:0000256" key="9">
    <source>
        <dbReference type="ARBA" id="ARBA00023136"/>
    </source>
</evidence>
<feature type="chain" id="PRO_5044841002" description="Alpha-1,3-glucosyltransferase" evidence="11">
    <location>
        <begin position="25"/>
        <end position="555"/>
    </location>
</feature>
<reference evidence="12 13" key="1">
    <citation type="submission" date="2024-10" db="EMBL/GenBank/DDBJ databases">
        <title>Updated reference genomes for cyclostephanoid diatoms.</title>
        <authorList>
            <person name="Roberts W.R."/>
            <person name="Alverson A.J."/>
        </authorList>
    </citation>
    <scope>NUCLEOTIDE SEQUENCE [LARGE SCALE GENOMIC DNA]</scope>
    <source>
        <strain evidence="12 13">AJA010-31</strain>
    </source>
</reference>
<evidence type="ECO:0000256" key="3">
    <source>
        <dbReference type="ARBA" id="ARBA00008715"/>
    </source>
</evidence>
<comment type="pathway">
    <text evidence="2 10">Protein modification; protein glycosylation.</text>
</comment>
<name>A0ABD3MQX6_9STRA</name>
<accession>A0ABD3MQX6</accession>
<evidence type="ECO:0000256" key="7">
    <source>
        <dbReference type="ARBA" id="ARBA00022824"/>
    </source>
</evidence>
<dbReference type="InterPro" id="IPR004856">
    <property type="entry name" value="Glyco_trans_ALG6/ALG8"/>
</dbReference>
<dbReference type="AlphaFoldDB" id="A0ABD3MQX6"/>
<dbReference type="GO" id="GO:0005789">
    <property type="term" value="C:endoplasmic reticulum membrane"/>
    <property type="evidence" value="ECO:0007669"/>
    <property type="project" value="UniProtKB-SubCell"/>
</dbReference>
<protein>
    <recommendedName>
        <fullName evidence="10">Alpha-1,3-glucosyltransferase</fullName>
        <ecNumber evidence="10">2.4.1.-</ecNumber>
    </recommendedName>
</protein>
<comment type="subcellular location">
    <subcellularLocation>
        <location evidence="1 10">Endoplasmic reticulum membrane</location>
        <topology evidence="1 10">Multi-pass membrane protein</topology>
    </subcellularLocation>
</comment>
<feature type="transmembrane region" description="Helical" evidence="10">
    <location>
        <begin position="164"/>
        <end position="182"/>
    </location>
</feature>
<feature type="transmembrane region" description="Helical" evidence="10">
    <location>
        <begin position="484"/>
        <end position="507"/>
    </location>
</feature>
<evidence type="ECO:0000256" key="1">
    <source>
        <dbReference type="ARBA" id="ARBA00004477"/>
    </source>
</evidence>
<evidence type="ECO:0000256" key="5">
    <source>
        <dbReference type="ARBA" id="ARBA00022679"/>
    </source>
</evidence>
<proteinExistence type="inferred from homology"/>
<keyword evidence="13" id="KW-1185">Reference proteome</keyword>
<keyword evidence="7 10" id="KW-0256">Endoplasmic reticulum</keyword>